<dbReference type="EMBL" id="CP159258">
    <property type="protein sequence ID" value="XCG76235.1"/>
    <property type="molecule type" value="Genomic_DNA"/>
</dbReference>
<reference evidence="2" key="1">
    <citation type="submission" date="2024-06" db="EMBL/GenBank/DDBJ databases">
        <title>The Caenorhabditis elegans bacterial microbiome influences microsporidia infection through nutrient limitation and inhibiting parasite invasion.</title>
        <authorList>
            <person name="Tamim El Jarkass H."/>
            <person name="Castelblanco S."/>
            <person name="Kaur M."/>
            <person name="Wan Y.C."/>
            <person name="Ellis A.E."/>
            <person name="Sheldon R.D."/>
            <person name="Lien E.C."/>
            <person name="Burton N.O."/>
            <person name="Wright G.D."/>
            <person name="Reinke A.W."/>
        </authorList>
    </citation>
    <scope>NUCLEOTIDE SEQUENCE</scope>
    <source>
        <strain evidence="2">MYb327</strain>
    </source>
</reference>
<dbReference type="PROSITE" id="PS50943">
    <property type="entry name" value="HTH_CROC1"/>
    <property type="match status" value="1"/>
</dbReference>
<gene>
    <name evidence="2" type="ORF">ABVN21_09245</name>
</gene>
<evidence type="ECO:0000313" key="2">
    <source>
        <dbReference type="EMBL" id="XCG76235.1"/>
    </source>
</evidence>
<protein>
    <submittedName>
        <fullName evidence="2">Helix-turn-helix transcriptional regulator</fullName>
    </submittedName>
</protein>
<dbReference type="GO" id="GO:0003677">
    <property type="term" value="F:DNA binding"/>
    <property type="evidence" value="ECO:0007669"/>
    <property type="project" value="InterPro"/>
</dbReference>
<dbReference type="RefSeq" id="WP_339554540.1">
    <property type="nucleotide sequence ID" value="NZ_CP159258.1"/>
</dbReference>
<accession>A0AAU8E7P1</accession>
<dbReference type="Pfam" id="PF01381">
    <property type="entry name" value="HTH_3"/>
    <property type="match status" value="1"/>
</dbReference>
<dbReference type="Gene3D" id="1.10.260.40">
    <property type="entry name" value="lambda repressor-like DNA-binding domains"/>
    <property type="match status" value="1"/>
</dbReference>
<organism evidence="2">
    <name type="scientific">Pseudomonas sp. MYb327</name>
    <dbReference type="NCBI Taxonomy" id="2745230"/>
    <lineage>
        <taxon>Bacteria</taxon>
        <taxon>Pseudomonadati</taxon>
        <taxon>Pseudomonadota</taxon>
        <taxon>Gammaproteobacteria</taxon>
        <taxon>Pseudomonadales</taxon>
        <taxon>Pseudomonadaceae</taxon>
        <taxon>Pseudomonas</taxon>
    </lineage>
</organism>
<feature type="domain" description="HTH cro/C1-type" evidence="1">
    <location>
        <begin position="11"/>
        <end position="64"/>
    </location>
</feature>
<dbReference type="InterPro" id="IPR010982">
    <property type="entry name" value="Lambda_DNA-bd_dom_sf"/>
</dbReference>
<dbReference type="SUPFAM" id="SSF47413">
    <property type="entry name" value="lambda repressor-like DNA-binding domains"/>
    <property type="match status" value="1"/>
</dbReference>
<sequence>MELKKAFGIALRRLRQSKGLSQEDFSEVSSRTYLSTLERGLKGPTIEKVHELASTLGVHPMTVLASCYLQQNEDICLEDLFDQIRAELSVLGAIR</sequence>
<dbReference type="InterPro" id="IPR001387">
    <property type="entry name" value="Cro/C1-type_HTH"/>
</dbReference>
<name>A0AAU8E7P1_9PSED</name>
<dbReference type="SMART" id="SM00530">
    <property type="entry name" value="HTH_XRE"/>
    <property type="match status" value="1"/>
</dbReference>
<proteinExistence type="predicted"/>
<dbReference type="CDD" id="cd00093">
    <property type="entry name" value="HTH_XRE"/>
    <property type="match status" value="1"/>
</dbReference>
<evidence type="ECO:0000259" key="1">
    <source>
        <dbReference type="PROSITE" id="PS50943"/>
    </source>
</evidence>
<dbReference type="AlphaFoldDB" id="A0AAU8E7P1"/>